<dbReference type="InterPro" id="IPR007712">
    <property type="entry name" value="RelE/ParE_toxin"/>
</dbReference>
<evidence type="ECO:0000256" key="1">
    <source>
        <dbReference type="ARBA" id="ARBA00022649"/>
    </source>
</evidence>
<comment type="caution">
    <text evidence="3">The sequence shown here is derived from an EMBL/GenBank/DDBJ whole genome shotgun (WGS) entry which is preliminary data.</text>
</comment>
<dbReference type="EMBL" id="JRPR02000001">
    <property type="protein sequence ID" value="TLD97398.1"/>
    <property type="molecule type" value="Genomic_DNA"/>
</dbReference>
<feature type="active site" description="Proton donor" evidence="2">
    <location>
        <position position="86"/>
    </location>
</feature>
<dbReference type="Gene3D" id="3.30.2310.20">
    <property type="entry name" value="RelE-like"/>
    <property type="match status" value="1"/>
</dbReference>
<evidence type="ECO:0000313" key="4">
    <source>
        <dbReference type="Proteomes" id="UP000029733"/>
    </source>
</evidence>
<evidence type="ECO:0000256" key="2">
    <source>
        <dbReference type="PIRSR" id="PIRSR006156-1"/>
    </source>
</evidence>
<keyword evidence="4" id="KW-1185">Reference proteome</keyword>
<name>A0A4U8TDM5_9HELI</name>
<accession>A0A4U8TDM5</accession>
<dbReference type="PANTHER" id="PTHR40588:SF1">
    <property type="entry name" value="MRNA INTERFERASE TOXIN YAFQ"/>
    <property type="match status" value="1"/>
</dbReference>
<protein>
    <submittedName>
        <fullName evidence="3">Type II toxin-antitoxin system YafQ family toxin</fullName>
    </submittedName>
</protein>
<dbReference type="GO" id="GO:0006402">
    <property type="term" value="P:mRNA catabolic process"/>
    <property type="evidence" value="ECO:0007669"/>
    <property type="project" value="TreeGrafter"/>
</dbReference>
<dbReference type="GO" id="GO:0006415">
    <property type="term" value="P:translational termination"/>
    <property type="evidence" value="ECO:0007669"/>
    <property type="project" value="TreeGrafter"/>
</dbReference>
<keyword evidence="1" id="KW-1277">Toxin-antitoxin system</keyword>
<dbReference type="NCBIfam" id="TIGR02385">
    <property type="entry name" value="RelE_StbE"/>
    <property type="match status" value="1"/>
</dbReference>
<gene>
    <name evidence="3" type="ORF">LS71_001205</name>
</gene>
<dbReference type="Proteomes" id="UP000029733">
    <property type="component" value="Unassembled WGS sequence"/>
</dbReference>
<dbReference type="RefSeq" id="WP_034353172.1">
    <property type="nucleotide sequence ID" value="NZ_JRPR02000001.1"/>
</dbReference>
<dbReference type="PANTHER" id="PTHR40588">
    <property type="entry name" value="MRNA INTERFERASE TOXIN YAFQ"/>
    <property type="match status" value="1"/>
</dbReference>
<proteinExistence type="predicted"/>
<organism evidence="3 4">
    <name type="scientific">Helicobacter jaachi</name>
    <dbReference type="NCBI Taxonomy" id="1677920"/>
    <lineage>
        <taxon>Bacteria</taxon>
        <taxon>Pseudomonadati</taxon>
        <taxon>Campylobacterota</taxon>
        <taxon>Epsilonproteobacteria</taxon>
        <taxon>Campylobacterales</taxon>
        <taxon>Helicobacteraceae</taxon>
        <taxon>Helicobacter</taxon>
    </lineage>
</organism>
<evidence type="ECO:0000313" key="3">
    <source>
        <dbReference type="EMBL" id="TLD97398.1"/>
    </source>
</evidence>
<reference evidence="3 4" key="1">
    <citation type="journal article" date="2014" name="Genome Announc.">
        <title>Draft genome sequences of eight enterohepatic helicobacter species isolated from both laboratory and wild rodents.</title>
        <authorList>
            <person name="Sheh A."/>
            <person name="Shen Z."/>
            <person name="Fox J.G."/>
        </authorList>
    </citation>
    <scope>NUCLEOTIDE SEQUENCE [LARGE SCALE GENOMIC DNA]</scope>
    <source>
        <strain evidence="3 4">MIT 09-6949</strain>
    </source>
</reference>
<dbReference type="InterPro" id="IPR004386">
    <property type="entry name" value="Toxin_YafQ-like"/>
</dbReference>
<dbReference type="GO" id="GO:0004521">
    <property type="term" value="F:RNA endonuclease activity"/>
    <property type="evidence" value="ECO:0007669"/>
    <property type="project" value="TreeGrafter"/>
</dbReference>
<sequence length="92" mass="10759">MAKFELLQTKLFRKEYKKLSSRLKDEVDKVLEKLENGETLESKHKDHGLSGNLSGLRDCHVRFDLVLIYQKDGQNLIITAMRINTHSEIFKK</sequence>
<dbReference type="Pfam" id="PF15738">
    <property type="entry name" value="YafQ_toxin"/>
    <property type="match status" value="1"/>
</dbReference>
<dbReference type="AlphaFoldDB" id="A0A4U8TDM5"/>
<dbReference type="SUPFAM" id="SSF143011">
    <property type="entry name" value="RelE-like"/>
    <property type="match status" value="1"/>
</dbReference>
<dbReference type="InterPro" id="IPR035093">
    <property type="entry name" value="RelE/ParE_toxin_dom_sf"/>
</dbReference>
<dbReference type="OrthoDB" id="7030467at2"/>
<dbReference type="PIRSF" id="PIRSF006156">
    <property type="entry name" value="YafQ"/>
    <property type="match status" value="1"/>
</dbReference>